<dbReference type="AlphaFoldDB" id="A0A1X0RXA3"/>
<keyword evidence="1" id="KW-0812">Transmembrane</keyword>
<dbReference type="Proteomes" id="UP000242381">
    <property type="component" value="Unassembled WGS sequence"/>
</dbReference>
<gene>
    <name evidence="2" type="ORF">BCV71DRAFT_271360</name>
</gene>
<feature type="transmembrane region" description="Helical" evidence="1">
    <location>
        <begin position="97"/>
        <end position="122"/>
    </location>
</feature>
<name>A0A1X0RXA3_RHIZD</name>
<keyword evidence="1" id="KW-1133">Transmembrane helix</keyword>
<organism evidence="2 3">
    <name type="scientific">Rhizopus microsporus</name>
    <dbReference type="NCBI Taxonomy" id="58291"/>
    <lineage>
        <taxon>Eukaryota</taxon>
        <taxon>Fungi</taxon>
        <taxon>Fungi incertae sedis</taxon>
        <taxon>Mucoromycota</taxon>
        <taxon>Mucoromycotina</taxon>
        <taxon>Mucoromycetes</taxon>
        <taxon>Mucorales</taxon>
        <taxon>Mucorineae</taxon>
        <taxon>Rhizopodaceae</taxon>
        <taxon>Rhizopus</taxon>
    </lineage>
</organism>
<dbReference type="EMBL" id="KV921377">
    <property type="protein sequence ID" value="ORE16693.1"/>
    <property type="molecule type" value="Genomic_DNA"/>
</dbReference>
<proteinExistence type="predicted"/>
<evidence type="ECO:0000256" key="1">
    <source>
        <dbReference type="SAM" id="Phobius"/>
    </source>
</evidence>
<keyword evidence="1" id="KW-0472">Membrane</keyword>
<evidence type="ECO:0000313" key="2">
    <source>
        <dbReference type="EMBL" id="ORE16693.1"/>
    </source>
</evidence>
<feature type="transmembrane region" description="Helical" evidence="1">
    <location>
        <begin position="65"/>
        <end position="85"/>
    </location>
</feature>
<accession>A0A1X0RXA3</accession>
<feature type="transmembrane region" description="Helical" evidence="1">
    <location>
        <begin position="24"/>
        <end position="44"/>
    </location>
</feature>
<sequence>MFDIQKQHFNKKISSGFPAANADAIYAINFTNLFSNNMIGFYAVNCTTGGRKEKQQLLLFQSFGVLRLFLLTVSIHLLILLVKHYLFSKRLQVDEGVLIYCFSSFPCCSMFTFYIYQVIIFIRQTVVNL</sequence>
<evidence type="ECO:0000313" key="3">
    <source>
        <dbReference type="Proteomes" id="UP000242381"/>
    </source>
</evidence>
<reference evidence="2 3" key="1">
    <citation type="journal article" date="2016" name="Proc. Natl. Acad. Sci. U.S.A.">
        <title>Lipid metabolic changes in an early divergent fungus govern the establishment of a mutualistic symbiosis with endobacteria.</title>
        <authorList>
            <person name="Lastovetsky O.A."/>
            <person name="Gaspar M.L."/>
            <person name="Mondo S.J."/>
            <person name="LaButti K.M."/>
            <person name="Sandor L."/>
            <person name="Grigoriev I.V."/>
            <person name="Henry S.A."/>
            <person name="Pawlowska T.E."/>
        </authorList>
    </citation>
    <scope>NUCLEOTIDE SEQUENCE [LARGE SCALE GENOMIC DNA]</scope>
    <source>
        <strain evidence="2 3">ATCC 11559</strain>
    </source>
</reference>
<protein>
    <submittedName>
        <fullName evidence="2">Uncharacterized protein</fullName>
    </submittedName>
</protein>